<dbReference type="Proteomes" id="UP000321497">
    <property type="component" value="Unassembled WGS sequence"/>
</dbReference>
<dbReference type="GO" id="GO:0015562">
    <property type="term" value="F:efflux transmembrane transporter activity"/>
    <property type="evidence" value="ECO:0007669"/>
    <property type="project" value="InterPro"/>
</dbReference>
<dbReference type="SUPFAM" id="SSF56954">
    <property type="entry name" value="Outer membrane efflux proteins (OEP)"/>
    <property type="match status" value="1"/>
</dbReference>
<dbReference type="GO" id="GO:1990281">
    <property type="term" value="C:efflux pump complex"/>
    <property type="evidence" value="ECO:0007669"/>
    <property type="project" value="TreeGrafter"/>
</dbReference>
<evidence type="ECO:0000256" key="1">
    <source>
        <dbReference type="ARBA" id="ARBA00004442"/>
    </source>
</evidence>
<protein>
    <submittedName>
        <fullName evidence="6">TolC family protein</fullName>
    </submittedName>
</protein>
<dbReference type="PANTHER" id="PTHR30026">
    <property type="entry name" value="OUTER MEMBRANE PROTEIN TOLC"/>
    <property type="match status" value="1"/>
</dbReference>
<gene>
    <name evidence="6" type="ORF">ESU54_07050</name>
</gene>
<sequence>MNKHIVFAICGCLFFVNAFSQTKNVAELLNEIEQNNTELKGYQAFIESQQLENKSTNNLPDPQLSGYYMPFGDNLTGDYTEYEISQSFEFPTVYASRNKWNESKSQQLASAYSAKRQDVLLRAKGIFIELASLQKQKEIITERRTQSKQVFDQIQELFDKEQVGILDLNKAKIAWIQEQFVVQQIDSDIQVQLIKLKTLNGGIPIDGVSSQLILPIEIGTVENLWQKKLTSDPALQELKANEAASFQKIKLEKNKVLPNLALGYNYQGVSGSNYSGFYGGVSIPLWSSKNKVKAAEANYEYQQSNTQVITTSVYAQFQETYYQYELMLEKFNEYQTTMGNLDSEQLLFKAYQLGEYSFMVYYLELQFYRNASDKMLQMEKELQLLQAQLLKHQL</sequence>
<keyword evidence="5" id="KW-0998">Cell outer membrane</keyword>
<dbReference type="AlphaFoldDB" id="A0A5C6Z1Y7"/>
<evidence type="ECO:0000313" key="6">
    <source>
        <dbReference type="EMBL" id="TXD73513.1"/>
    </source>
</evidence>
<dbReference type="GO" id="GO:0015288">
    <property type="term" value="F:porin activity"/>
    <property type="evidence" value="ECO:0007669"/>
    <property type="project" value="TreeGrafter"/>
</dbReference>
<dbReference type="RefSeq" id="WP_111845287.1">
    <property type="nucleotide sequence ID" value="NZ_UEGI01000016.1"/>
</dbReference>
<evidence type="ECO:0000256" key="4">
    <source>
        <dbReference type="ARBA" id="ARBA00023136"/>
    </source>
</evidence>
<dbReference type="PANTHER" id="PTHR30026:SF20">
    <property type="entry name" value="OUTER MEMBRANE PROTEIN TOLC"/>
    <property type="match status" value="1"/>
</dbReference>
<keyword evidence="7" id="KW-1185">Reference proteome</keyword>
<keyword evidence="3" id="KW-0812">Transmembrane</keyword>
<dbReference type="InterPro" id="IPR051906">
    <property type="entry name" value="TolC-like"/>
</dbReference>
<organism evidence="6 7">
    <name type="scientific">Aequorivita antarctica</name>
    <dbReference type="NCBI Taxonomy" id="153266"/>
    <lineage>
        <taxon>Bacteria</taxon>
        <taxon>Pseudomonadati</taxon>
        <taxon>Bacteroidota</taxon>
        <taxon>Flavobacteriia</taxon>
        <taxon>Flavobacteriales</taxon>
        <taxon>Flavobacteriaceae</taxon>
        <taxon>Aequorivita</taxon>
    </lineage>
</organism>
<keyword evidence="4" id="KW-0472">Membrane</keyword>
<dbReference type="Gene3D" id="1.20.1600.10">
    <property type="entry name" value="Outer membrane efflux proteins (OEP)"/>
    <property type="match status" value="1"/>
</dbReference>
<dbReference type="OrthoDB" id="712316at2"/>
<dbReference type="GO" id="GO:0009279">
    <property type="term" value="C:cell outer membrane"/>
    <property type="evidence" value="ECO:0007669"/>
    <property type="project" value="UniProtKB-SubCell"/>
</dbReference>
<evidence type="ECO:0000256" key="2">
    <source>
        <dbReference type="ARBA" id="ARBA00022452"/>
    </source>
</evidence>
<reference evidence="6 7" key="1">
    <citation type="submission" date="2019-08" db="EMBL/GenBank/DDBJ databases">
        <title>Genome of Aequorivita antarctica SW49 (type strain).</title>
        <authorList>
            <person name="Bowman J.P."/>
        </authorList>
    </citation>
    <scope>NUCLEOTIDE SEQUENCE [LARGE SCALE GENOMIC DNA]</scope>
    <source>
        <strain evidence="6 7">SW49</strain>
    </source>
</reference>
<keyword evidence="2" id="KW-1134">Transmembrane beta strand</keyword>
<evidence type="ECO:0000256" key="3">
    <source>
        <dbReference type="ARBA" id="ARBA00022692"/>
    </source>
</evidence>
<evidence type="ECO:0000256" key="5">
    <source>
        <dbReference type="ARBA" id="ARBA00023237"/>
    </source>
</evidence>
<dbReference type="EMBL" id="VORT01000004">
    <property type="protein sequence ID" value="TXD73513.1"/>
    <property type="molecule type" value="Genomic_DNA"/>
</dbReference>
<accession>A0A5C6Z1Y7</accession>
<evidence type="ECO:0000313" key="7">
    <source>
        <dbReference type="Proteomes" id="UP000321497"/>
    </source>
</evidence>
<comment type="subcellular location">
    <subcellularLocation>
        <location evidence="1">Cell outer membrane</location>
    </subcellularLocation>
</comment>
<proteinExistence type="predicted"/>
<name>A0A5C6Z1Y7_9FLAO</name>
<comment type="caution">
    <text evidence="6">The sequence shown here is derived from an EMBL/GenBank/DDBJ whole genome shotgun (WGS) entry which is preliminary data.</text>
</comment>